<dbReference type="InterPro" id="IPR027417">
    <property type="entry name" value="P-loop_NTPase"/>
</dbReference>
<dbReference type="InterPro" id="IPR006500">
    <property type="entry name" value="Helicase_put_C_phage/plasmid"/>
</dbReference>
<evidence type="ECO:0000256" key="1">
    <source>
        <dbReference type="ARBA" id="ARBA00022741"/>
    </source>
</evidence>
<dbReference type="Pfam" id="PF19263">
    <property type="entry name" value="DUF5906"/>
    <property type="match status" value="1"/>
</dbReference>
<evidence type="ECO:0000259" key="4">
    <source>
        <dbReference type="PROSITE" id="PS51206"/>
    </source>
</evidence>
<keyword evidence="2" id="KW-0378">Hydrolase</keyword>
<dbReference type="GO" id="GO:0016787">
    <property type="term" value="F:hydrolase activity"/>
    <property type="evidence" value="ECO:0007669"/>
    <property type="project" value="UniProtKB-KW"/>
</dbReference>
<dbReference type="NCBIfam" id="TIGR01613">
    <property type="entry name" value="primase_Cterm"/>
    <property type="match status" value="1"/>
</dbReference>
<proteinExistence type="predicted"/>
<dbReference type="Proteomes" id="UP000613011">
    <property type="component" value="Unassembled WGS sequence"/>
</dbReference>
<dbReference type="SUPFAM" id="SSF52540">
    <property type="entry name" value="P-loop containing nucleoside triphosphate hydrolases"/>
    <property type="match status" value="1"/>
</dbReference>
<reference evidence="5" key="1">
    <citation type="submission" date="2021-01" db="EMBL/GenBank/DDBJ databases">
        <title>Ramlibacter sp. strain AW1 16S ribosomal RNA gene Genome sequencing and assembly.</title>
        <authorList>
            <person name="Kang M."/>
        </authorList>
    </citation>
    <scope>NUCLEOTIDE SEQUENCE</scope>
    <source>
        <strain evidence="5">AW1</strain>
    </source>
</reference>
<evidence type="ECO:0000313" key="6">
    <source>
        <dbReference type="Proteomes" id="UP000613011"/>
    </source>
</evidence>
<dbReference type="InterPro" id="IPR045455">
    <property type="entry name" value="NrS-1_pol-like_helicase"/>
</dbReference>
<dbReference type="Gene3D" id="3.40.50.300">
    <property type="entry name" value="P-loop containing nucleotide triphosphate hydrolases"/>
    <property type="match status" value="1"/>
</dbReference>
<protein>
    <recommendedName>
        <fullName evidence="4">SF3 helicase domain-containing protein</fullName>
    </recommendedName>
</protein>
<comment type="caution">
    <text evidence="5">The sequence shown here is derived from an EMBL/GenBank/DDBJ whole genome shotgun (WGS) entry which is preliminary data.</text>
</comment>
<dbReference type="PANTHER" id="PTHR35372">
    <property type="entry name" value="ATP BINDING PROTEIN-RELATED"/>
    <property type="match status" value="1"/>
</dbReference>
<evidence type="ECO:0000256" key="2">
    <source>
        <dbReference type="ARBA" id="ARBA00022801"/>
    </source>
</evidence>
<keyword evidence="3" id="KW-0067">ATP-binding</keyword>
<sequence>MISNYANDMRPHLGNAAITMMTPFTSRKAQATSHHRYALHTLDYLTVQSWRPVIHQGELYVLDAQSNLWVPYERQNLLRLIAELNDANKNCEKWSDYTGIAEQVSAIATQPSFFRDAPVGTAFLGSFYTIAGQQLSSEPLLPEHRQRVMLDFAPARVATPNFSQFLDETFRSVAIDEQEQQICLLQEIAGAILLGLMPRFQKAALFYDPYGRAGKGTMERILRQLVPSAFTSAVSPFKWDNEYYLASLIGSRLNVVGELPEGQAIPAANLKSVLGGDLISGRQPTRPVVMFQNEAAHLFTSNHLITTKDHSEAFFSRWLLIEFPNSLLRSGRPLDPGLADRIIGQEMSGIAYWALQGGVRLLQQNRFSPSSVQDRLMQKWRRSTSSVDEFIHECCTLRDDLLERRSAFYASYKAWCNENGRKPHAKGSLKEQMEHRIGLPVRFTLLDGIEIIRGIAVQEAYKDRLTAL</sequence>
<evidence type="ECO:0000256" key="3">
    <source>
        <dbReference type="ARBA" id="ARBA00022840"/>
    </source>
</evidence>
<name>A0A936ZRN9_9BURK</name>
<dbReference type="PROSITE" id="PS51206">
    <property type="entry name" value="SF3_HELICASE_1"/>
    <property type="match status" value="1"/>
</dbReference>
<gene>
    <name evidence="5" type="ORF">JI739_18675</name>
</gene>
<dbReference type="AlphaFoldDB" id="A0A936ZRN9"/>
<accession>A0A936ZRN9</accession>
<dbReference type="InterPro" id="IPR051620">
    <property type="entry name" value="ORF904-like_C"/>
</dbReference>
<dbReference type="PANTHER" id="PTHR35372:SF2">
    <property type="entry name" value="SF3 HELICASE DOMAIN-CONTAINING PROTEIN"/>
    <property type="match status" value="1"/>
</dbReference>
<dbReference type="EMBL" id="JAEQNA010000008">
    <property type="protein sequence ID" value="MBL0422380.1"/>
    <property type="molecule type" value="Genomic_DNA"/>
</dbReference>
<dbReference type="RefSeq" id="WP_201685462.1">
    <property type="nucleotide sequence ID" value="NZ_JAEQNA010000008.1"/>
</dbReference>
<feature type="domain" description="SF3 helicase" evidence="4">
    <location>
        <begin position="180"/>
        <end position="336"/>
    </location>
</feature>
<evidence type="ECO:0000313" key="5">
    <source>
        <dbReference type="EMBL" id="MBL0422380.1"/>
    </source>
</evidence>
<keyword evidence="1" id="KW-0547">Nucleotide-binding</keyword>
<dbReference type="GO" id="GO:0005524">
    <property type="term" value="F:ATP binding"/>
    <property type="evidence" value="ECO:0007669"/>
    <property type="project" value="UniProtKB-KW"/>
</dbReference>
<dbReference type="InterPro" id="IPR014015">
    <property type="entry name" value="Helicase_SF3_DNA-vir"/>
</dbReference>
<organism evidence="5 6">
    <name type="scientific">Ramlibacter aurantiacus</name>
    <dbReference type="NCBI Taxonomy" id="2801330"/>
    <lineage>
        <taxon>Bacteria</taxon>
        <taxon>Pseudomonadati</taxon>
        <taxon>Pseudomonadota</taxon>
        <taxon>Betaproteobacteria</taxon>
        <taxon>Burkholderiales</taxon>
        <taxon>Comamonadaceae</taxon>
        <taxon>Ramlibacter</taxon>
    </lineage>
</organism>
<keyword evidence="6" id="KW-1185">Reference proteome</keyword>